<name>A0A074RK09_9AGAM</name>
<dbReference type="AlphaFoldDB" id="A0A074RK09"/>
<proteinExistence type="predicted"/>
<feature type="non-terminal residue" evidence="1">
    <location>
        <position position="298"/>
    </location>
</feature>
<dbReference type="EMBL" id="AZST01001571">
    <property type="protein sequence ID" value="KEP45695.1"/>
    <property type="molecule type" value="Genomic_DNA"/>
</dbReference>
<dbReference type="PANTHER" id="PTHR35871:SF1">
    <property type="entry name" value="CXC1-LIKE CYSTEINE CLUSTER ASSOCIATED WITH KDZ TRANSPOSASES DOMAIN-CONTAINING PROTEIN"/>
    <property type="match status" value="1"/>
</dbReference>
<organism evidence="1 2">
    <name type="scientific">Rhizoctonia solani 123E</name>
    <dbReference type="NCBI Taxonomy" id="1423351"/>
    <lineage>
        <taxon>Eukaryota</taxon>
        <taxon>Fungi</taxon>
        <taxon>Dikarya</taxon>
        <taxon>Basidiomycota</taxon>
        <taxon>Agaricomycotina</taxon>
        <taxon>Agaricomycetes</taxon>
        <taxon>Cantharellales</taxon>
        <taxon>Ceratobasidiaceae</taxon>
        <taxon>Rhizoctonia</taxon>
    </lineage>
</organism>
<dbReference type="STRING" id="1423351.A0A074RK09"/>
<keyword evidence="2" id="KW-1185">Reference proteome</keyword>
<evidence type="ECO:0000313" key="1">
    <source>
        <dbReference type="EMBL" id="KEP45695.1"/>
    </source>
</evidence>
<dbReference type="OrthoDB" id="2449121at2759"/>
<dbReference type="PANTHER" id="PTHR35871">
    <property type="entry name" value="EXPRESSED PROTEIN"/>
    <property type="match status" value="1"/>
</dbReference>
<protein>
    <submittedName>
        <fullName evidence="1">Uncharacterized protein</fullName>
    </submittedName>
</protein>
<sequence>MLLTIISDYNVVREKLRRAGCSAPSTVASEQIAETKAAVSTGGDPKTKGKWFARRLRSQAMHVVRFGLLPESTQGKGALHHSLLLDEDVRHRILSYLRSLNMGEVTPKRLMNEVNGTIFPTLGISKHISESTALRWIWKLGYKPTSYSKGVYMDGHERSDVVAYRKKFLSEIKALEPFVQQYDDKTTEPLPLNLPPGGQEHVFITHDESCIHANERADTKWLKEGEQQLRQKSRGQLIHVSDFLTEKYGRLALTPELIEENNRLPERRRLAKTEARVIIEPGRNRADYWDLKQLCTQV</sequence>
<dbReference type="HOGENOM" id="CLU_005726_1_2_1"/>
<reference evidence="1 2" key="1">
    <citation type="submission" date="2013-12" db="EMBL/GenBank/DDBJ databases">
        <authorList>
            <person name="Cubeta M."/>
            <person name="Pakala S."/>
            <person name="Fedorova N."/>
            <person name="Thomas E."/>
            <person name="Dean R."/>
            <person name="Jabaji S."/>
            <person name="Neate S."/>
            <person name="Toda T."/>
            <person name="Tavantzis S."/>
            <person name="Vilgalys R."/>
            <person name="Bharathan N."/>
            <person name="Pakala S."/>
            <person name="Losada L.S."/>
            <person name="Zafar N."/>
            <person name="Nierman W."/>
        </authorList>
    </citation>
    <scope>NUCLEOTIDE SEQUENCE [LARGE SCALE GENOMIC DNA]</scope>
    <source>
        <strain evidence="1 2">123E</strain>
    </source>
</reference>
<gene>
    <name evidence="1" type="ORF">V565_249150</name>
</gene>
<evidence type="ECO:0000313" key="2">
    <source>
        <dbReference type="Proteomes" id="UP000027456"/>
    </source>
</evidence>
<comment type="caution">
    <text evidence="1">The sequence shown here is derived from an EMBL/GenBank/DDBJ whole genome shotgun (WGS) entry which is preliminary data.</text>
</comment>
<dbReference type="Proteomes" id="UP000027456">
    <property type="component" value="Unassembled WGS sequence"/>
</dbReference>
<accession>A0A074RK09</accession>